<dbReference type="Proteomes" id="UP000029444">
    <property type="component" value="Unassembled WGS sequence"/>
</dbReference>
<evidence type="ECO:0000313" key="2">
    <source>
        <dbReference type="Proteomes" id="UP000029444"/>
    </source>
</evidence>
<sequence>MKLRDQMTELFNRFGDVEVVTRDMLVAQADMIRDIGAKCRETGLFKHSQEQFDEFVAAIEADTPAEDRLVQSWTWLMNRIVQAPTSLHMNGAIVLTMPIVERYLPEETGPGLIVIPECDAYAPVGCMALKEIVSERQQWPEGATCATQEADGEVLYWDAPVEAVIEGRHKGVKDGMISHIGIKHQVDAWYADDDKLQLARDWITAVVTPEQINFS</sequence>
<dbReference type="OrthoDB" id="6877891at2"/>
<dbReference type="RefSeq" id="WP_052041676.1">
    <property type="nucleotide sequence ID" value="NZ_ARXV01000018.1"/>
</dbReference>
<organism evidence="1 2">
    <name type="scientific">Alcanivorax nanhaiticus</name>
    <dbReference type="NCBI Taxonomy" id="1177154"/>
    <lineage>
        <taxon>Bacteria</taxon>
        <taxon>Pseudomonadati</taxon>
        <taxon>Pseudomonadota</taxon>
        <taxon>Gammaproteobacteria</taxon>
        <taxon>Oceanospirillales</taxon>
        <taxon>Alcanivoracaceae</taxon>
        <taxon>Alcanivorax</taxon>
    </lineage>
</organism>
<reference evidence="1 2" key="1">
    <citation type="submission" date="2012-09" db="EMBL/GenBank/DDBJ databases">
        <title>Genome Sequence of alkane-degrading Bacterium Alcanivorax sp. 19-m-6.</title>
        <authorList>
            <person name="Lai Q."/>
            <person name="Shao Z."/>
        </authorList>
    </citation>
    <scope>NUCLEOTIDE SEQUENCE [LARGE SCALE GENOMIC DNA]</scope>
    <source>
        <strain evidence="1 2">19-m-6</strain>
    </source>
</reference>
<proteinExistence type="predicted"/>
<keyword evidence="2" id="KW-1185">Reference proteome</keyword>
<name>A0A095TLN7_9GAMM</name>
<dbReference type="STRING" id="1177154.Y5S_03359"/>
<dbReference type="EMBL" id="ARXV01000018">
    <property type="protein sequence ID" value="KGD63373.1"/>
    <property type="molecule type" value="Genomic_DNA"/>
</dbReference>
<accession>A0A095TLN7</accession>
<gene>
    <name evidence="1" type="ORF">Y5S_03359</name>
</gene>
<dbReference type="AlphaFoldDB" id="A0A095TLN7"/>
<evidence type="ECO:0000313" key="1">
    <source>
        <dbReference type="EMBL" id="KGD63373.1"/>
    </source>
</evidence>
<dbReference type="PATRIC" id="fig|1177154.3.peg.3384"/>
<comment type="caution">
    <text evidence="1">The sequence shown here is derived from an EMBL/GenBank/DDBJ whole genome shotgun (WGS) entry which is preliminary data.</text>
</comment>
<protein>
    <submittedName>
        <fullName evidence="1">Uncharacterized protein</fullName>
    </submittedName>
</protein>